<feature type="region of interest" description="Disordered" evidence="8">
    <location>
        <begin position="1007"/>
        <end position="1101"/>
    </location>
</feature>
<evidence type="ECO:0000256" key="6">
    <source>
        <dbReference type="ARBA" id="ARBA00022723"/>
    </source>
</evidence>
<proteinExistence type="inferred from homology"/>
<dbReference type="GO" id="GO:0046872">
    <property type="term" value="F:metal ion binding"/>
    <property type="evidence" value="ECO:0007669"/>
    <property type="project" value="UniProtKB-KW"/>
</dbReference>
<dbReference type="PANTHER" id="PTHR12271">
    <property type="entry name" value="POLY A POLYMERASE CID PAP -RELATED"/>
    <property type="match status" value="1"/>
</dbReference>
<protein>
    <recommendedName>
        <fullName evidence="4">polynucleotide adenylyltransferase</fullName>
        <ecNumber evidence="4">2.7.7.19</ecNumber>
    </recommendedName>
</protein>
<evidence type="ECO:0000256" key="5">
    <source>
        <dbReference type="ARBA" id="ARBA00022679"/>
    </source>
</evidence>
<dbReference type="GO" id="GO:0010605">
    <property type="term" value="P:negative regulation of macromolecule metabolic process"/>
    <property type="evidence" value="ECO:0007669"/>
    <property type="project" value="UniProtKB-ARBA"/>
</dbReference>
<dbReference type="OrthoDB" id="2274644at2759"/>
<dbReference type="SUPFAM" id="SSF81301">
    <property type="entry name" value="Nucleotidyltransferase"/>
    <property type="match status" value="1"/>
</dbReference>
<dbReference type="GO" id="GO:0031123">
    <property type="term" value="P:RNA 3'-end processing"/>
    <property type="evidence" value="ECO:0007669"/>
    <property type="project" value="TreeGrafter"/>
</dbReference>
<evidence type="ECO:0000256" key="2">
    <source>
        <dbReference type="ARBA" id="ARBA00001946"/>
    </source>
</evidence>
<gene>
    <name evidence="11" type="ORF">AC579_575</name>
</gene>
<evidence type="ECO:0000256" key="3">
    <source>
        <dbReference type="ARBA" id="ARBA00008593"/>
    </source>
</evidence>
<evidence type="ECO:0000256" key="1">
    <source>
        <dbReference type="ARBA" id="ARBA00001936"/>
    </source>
</evidence>
<feature type="compositionally biased region" description="Low complexity" evidence="8">
    <location>
        <begin position="633"/>
        <end position="644"/>
    </location>
</feature>
<evidence type="ECO:0000256" key="7">
    <source>
        <dbReference type="ARBA" id="ARBA00022842"/>
    </source>
</evidence>
<evidence type="ECO:0000259" key="9">
    <source>
        <dbReference type="Pfam" id="PF03828"/>
    </source>
</evidence>
<accession>A0A139IC65</accession>
<feature type="region of interest" description="Disordered" evidence="8">
    <location>
        <begin position="93"/>
        <end position="127"/>
    </location>
</feature>
<dbReference type="SUPFAM" id="SSF81631">
    <property type="entry name" value="PAP/OAS1 substrate-binding domain"/>
    <property type="match status" value="1"/>
</dbReference>
<feature type="domain" description="Poly(A) RNA polymerase mitochondrial-like central palm" evidence="10">
    <location>
        <begin position="124"/>
        <end position="254"/>
    </location>
</feature>
<dbReference type="Gene3D" id="1.10.1410.10">
    <property type="match status" value="1"/>
</dbReference>
<dbReference type="Pfam" id="PF03828">
    <property type="entry name" value="PAP_assoc"/>
    <property type="match status" value="1"/>
</dbReference>
<name>A0A139IC65_9PEZI</name>
<feature type="compositionally biased region" description="Polar residues" evidence="8">
    <location>
        <begin position="48"/>
        <end position="76"/>
    </location>
</feature>
<evidence type="ECO:0000313" key="11">
    <source>
        <dbReference type="EMBL" id="KXT12347.1"/>
    </source>
</evidence>
<dbReference type="AlphaFoldDB" id="A0A139IC65"/>
<comment type="cofactor">
    <cofactor evidence="2">
        <name>Mg(2+)</name>
        <dbReference type="ChEBI" id="CHEBI:18420"/>
    </cofactor>
</comment>
<feature type="domain" description="PAP-associated" evidence="9">
    <location>
        <begin position="345"/>
        <end position="407"/>
    </location>
</feature>
<feature type="compositionally biased region" description="Low complexity" evidence="8">
    <location>
        <begin position="493"/>
        <end position="515"/>
    </location>
</feature>
<feature type="compositionally biased region" description="Polar residues" evidence="8">
    <location>
        <begin position="753"/>
        <end position="766"/>
    </location>
</feature>
<dbReference type="STRING" id="113226.A0A139IC65"/>
<comment type="cofactor">
    <cofactor evidence="1">
        <name>Mn(2+)</name>
        <dbReference type="ChEBI" id="CHEBI:29035"/>
    </cofactor>
</comment>
<organism evidence="11 12">
    <name type="scientific">Pseudocercospora musae</name>
    <dbReference type="NCBI Taxonomy" id="113226"/>
    <lineage>
        <taxon>Eukaryota</taxon>
        <taxon>Fungi</taxon>
        <taxon>Dikarya</taxon>
        <taxon>Ascomycota</taxon>
        <taxon>Pezizomycotina</taxon>
        <taxon>Dothideomycetes</taxon>
        <taxon>Dothideomycetidae</taxon>
        <taxon>Mycosphaerellales</taxon>
        <taxon>Mycosphaerellaceae</taxon>
        <taxon>Pseudocercospora</taxon>
    </lineage>
</organism>
<dbReference type="Gene3D" id="3.30.460.10">
    <property type="entry name" value="Beta Polymerase, domain 2"/>
    <property type="match status" value="1"/>
</dbReference>
<evidence type="ECO:0000313" key="12">
    <source>
        <dbReference type="Proteomes" id="UP000073492"/>
    </source>
</evidence>
<dbReference type="InterPro" id="IPR043519">
    <property type="entry name" value="NT_sf"/>
</dbReference>
<comment type="caution">
    <text evidence="11">The sequence shown here is derived from an EMBL/GenBank/DDBJ whole genome shotgun (WGS) entry which is preliminary data.</text>
</comment>
<feature type="compositionally biased region" description="Polar residues" evidence="8">
    <location>
        <begin position="811"/>
        <end position="830"/>
    </location>
</feature>
<dbReference type="InterPro" id="IPR054708">
    <property type="entry name" value="MTPAP-like_central"/>
</dbReference>
<feature type="region of interest" description="Disordered" evidence="8">
    <location>
        <begin position="450"/>
        <end position="531"/>
    </location>
</feature>
<feature type="compositionally biased region" description="Polar residues" evidence="8">
    <location>
        <begin position="26"/>
        <end position="37"/>
    </location>
</feature>
<keyword evidence="7" id="KW-0460">Magnesium</keyword>
<dbReference type="EC" id="2.7.7.19" evidence="4"/>
<keyword evidence="12" id="KW-1185">Reference proteome</keyword>
<dbReference type="PANTHER" id="PTHR12271:SF113">
    <property type="entry name" value="POLY(A) RNA POLYMERASE CID11"/>
    <property type="match status" value="1"/>
</dbReference>
<comment type="similarity">
    <text evidence="3">Belongs to the DNA polymerase type-B-like family.</text>
</comment>
<dbReference type="InterPro" id="IPR002058">
    <property type="entry name" value="PAP_assoc"/>
</dbReference>
<dbReference type="CDD" id="cd05402">
    <property type="entry name" value="NT_PAP_TUTase"/>
    <property type="match status" value="1"/>
</dbReference>
<dbReference type="Proteomes" id="UP000073492">
    <property type="component" value="Unassembled WGS sequence"/>
</dbReference>
<evidence type="ECO:0000256" key="4">
    <source>
        <dbReference type="ARBA" id="ARBA00012388"/>
    </source>
</evidence>
<feature type="region of interest" description="Disordered" evidence="8">
    <location>
        <begin position="751"/>
        <end position="831"/>
    </location>
</feature>
<keyword evidence="6" id="KW-0479">Metal-binding</keyword>
<feature type="region of interest" description="Disordered" evidence="8">
    <location>
        <begin position="1"/>
        <end position="76"/>
    </location>
</feature>
<feature type="region of interest" description="Disordered" evidence="8">
    <location>
        <begin position="918"/>
        <end position="966"/>
    </location>
</feature>
<feature type="region of interest" description="Disordered" evidence="8">
    <location>
        <begin position="615"/>
        <end position="644"/>
    </location>
</feature>
<dbReference type="Pfam" id="PF22600">
    <property type="entry name" value="MTPAP-like_central"/>
    <property type="match status" value="1"/>
</dbReference>
<feature type="compositionally biased region" description="Basic and acidic residues" evidence="8">
    <location>
        <begin position="106"/>
        <end position="127"/>
    </location>
</feature>
<evidence type="ECO:0000259" key="10">
    <source>
        <dbReference type="Pfam" id="PF22600"/>
    </source>
</evidence>
<feature type="region of interest" description="Disordered" evidence="8">
    <location>
        <begin position="656"/>
        <end position="680"/>
    </location>
</feature>
<sequence length="1101" mass="121096">MNINMAGLPNGDRFDPQTIPRPGLYSQHSNSVPSTPYQKPRDLRFHSRSPSPNRGIASQSPRSVVSEAVGTQTANRTQPVVCKYETGDEIRKRRIPYVDGGNEELGPPKKEPKKTLQPDEQEKLSGDMRELYDRLLPSEESEKRRTKLLEKLDRILNDKWPGNDIRVNVFGSSGNLLSSTDSDVDICITTTQEISMHTLSALLASHGMQKVVCRAAAKVPIVKCWDPELQLAADLNVNNTLALQNTRMIKVYIQLDKRVRPLAKIIKYWTKRRLLNDAAFGGTISSYTWICMIISFLQRRSPPILPSLQQMRDCRRKTENGETSPFADDLDALQAKEFGKSNSESLGELLFQFFRHYGYEFEFGKYVVSVKEGRLLSRQEKGWDPKTNWQDKESRNRLCVEEPFTANRNLGNSADDYAWHGIHLEIRRAFDLLENGLQLEKCCEQFEFPPEESRPIFQRPPPKPKPTLTRSVSQSNRTNHEPGSGRSGKRNNRNQSNQRSGNRRASSGASFANSRQPFSPQLGSNPGDYFNMKGNLHEQLYQQYQFLQAQQEHLRQQLAMHTQATAAQGRVGDLAGAGSPRPRQFVHGSLPSPRMIDFPPQTAALLQGSYLYHYPQRGYPPPSPMSQARSRESTGTNTNPSSPSLVAAVPALRRNGHRASVPDGSASSVRSQSQPGRSLPPMLTMQQQLQAGYDIPGGLGAQMTNVRSASQAYQQGQGMPLPLSHFPGVHTNGHALDGSLHQPKEYVGYYVGQSPQLGPQQYGPSSQLPPPMALRDPPQRPRRVTPDLAPPLVNGRHGSRSPSPLGHMRSFSATTGELRTSQPTVTQSPTAYHHRESIPTVGPAITVIANGDVGGPVIVNGSNCNPQPKAAEKVNGVLGPSVQLDNEVISPPPPEDLARVRPLTLPIRTDFELLSEKRSGFRKASDAVSPTSQPKPDHRASLSPNGTIPHVNGSNPHYPESNPLSAPLLSPVAELRTPSPTQSRAFEHASPEANGNLYKATKIAAAKQTANENVPPKAEVRPTHQRKCSAPMLSTPAPAPAPVAMQPKPAIPQNAAPAKNEWQMAGSLRNRHKKSKSNVGSQPNGSGGQPMPANESERKGG</sequence>
<feature type="compositionally biased region" description="Polar residues" evidence="8">
    <location>
        <begin position="468"/>
        <end position="477"/>
    </location>
</feature>
<evidence type="ECO:0000256" key="8">
    <source>
        <dbReference type="SAM" id="MobiDB-lite"/>
    </source>
</evidence>
<dbReference type="EMBL" id="LFZO01000154">
    <property type="protein sequence ID" value="KXT12347.1"/>
    <property type="molecule type" value="Genomic_DNA"/>
</dbReference>
<dbReference type="GO" id="GO:1990817">
    <property type="term" value="F:poly(A) RNA polymerase activity"/>
    <property type="evidence" value="ECO:0007669"/>
    <property type="project" value="UniProtKB-EC"/>
</dbReference>
<reference evidence="11 12" key="1">
    <citation type="submission" date="2015-07" db="EMBL/GenBank/DDBJ databases">
        <title>Comparative genomics of the Sigatoka disease complex on banana suggests a link between parallel evolutionary changes in Pseudocercospora fijiensis and Pseudocercospora eumusae and increased virulence on the banana host.</title>
        <authorList>
            <person name="Chang T.-C."/>
            <person name="Salvucci A."/>
            <person name="Crous P.W."/>
            <person name="Stergiopoulos I."/>
        </authorList>
    </citation>
    <scope>NUCLEOTIDE SEQUENCE [LARGE SCALE GENOMIC DNA]</scope>
    <source>
        <strain evidence="11 12">CBS 116634</strain>
    </source>
</reference>
<keyword evidence="5" id="KW-0808">Transferase</keyword>
<feature type="compositionally biased region" description="Polar residues" evidence="8">
    <location>
        <begin position="665"/>
        <end position="676"/>
    </location>
</feature>